<dbReference type="PANTHER" id="PTHR33178">
    <property type="match status" value="1"/>
</dbReference>
<gene>
    <name evidence="3" type="ORF">ASPCAL08964</name>
</gene>
<dbReference type="Gene3D" id="3.30.70.100">
    <property type="match status" value="1"/>
</dbReference>
<protein>
    <recommendedName>
        <fullName evidence="2">Stress-response A/B barrel domain-containing protein</fullName>
    </recommendedName>
</protein>
<dbReference type="EMBL" id="CDMC01000007">
    <property type="protein sequence ID" value="CEN62327.1"/>
    <property type="molecule type" value="Genomic_DNA"/>
</dbReference>
<evidence type="ECO:0000259" key="2">
    <source>
        <dbReference type="PROSITE" id="PS51502"/>
    </source>
</evidence>
<evidence type="ECO:0000313" key="4">
    <source>
        <dbReference type="Proteomes" id="UP000054771"/>
    </source>
</evidence>
<evidence type="ECO:0000256" key="1">
    <source>
        <dbReference type="ARBA" id="ARBA00011738"/>
    </source>
</evidence>
<dbReference type="SMART" id="SM00886">
    <property type="entry name" value="Dabb"/>
    <property type="match status" value="1"/>
</dbReference>
<accession>A0A0U5GTY1</accession>
<dbReference type="STRING" id="454130.A0A0U5GTY1"/>
<organism evidence="3 4">
    <name type="scientific">Aspergillus calidoustus</name>
    <dbReference type="NCBI Taxonomy" id="454130"/>
    <lineage>
        <taxon>Eukaryota</taxon>
        <taxon>Fungi</taxon>
        <taxon>Dikarya</taxon>
        <taxon>Ascomycota</taxon>
        <taxon>Pezizomycotina</taxon>
        <taxon>Eurotiomycetes</taxon>
        <taxon>Eurotiomycetidae</taxon>
        <taxon>Eurotiales</taxon>
        <taxon>Aspergillaceae</taxon>
        <taxon>Aspergillus</taxon>
        <taxon>Aspergillus subgen. Nidulantes</taxon>
    </lineage>
</organism>
<dbReference type="Pfam" id="PF07876">
    <property type="entry name" value="Dabb"/>
    <property type="match status" value="1"/>
</dbReference>
<sequence>MPITHIVLFQFKAEVSTERIEDVCSRMIGLKNSCIHPTTQRPYILASSGGVDNSPEGLQSGITHAFVVEFASAQDRDYYVEKDPAHRKFVRSLDGLLEKSQVIDYSNGSF</sequence>
<dbReference type="InterPro" id="IPR011008">
    <property type="entry name" value="Dimeric_a/b-barrel"/>
</dbReference>
<reference evidence="4" key="1">
    <citation type="journal article" date="2016" name="Genome Announc.">
        <title>Draft genome sequences of fungus Aspergillus calidoustus.</title>
        <authorList>
            <person name="Horn F."/>
            <person name="Linde J."/>
            <person name="Mattern D.J."/>
            <person name="Walther G."/>
            <person name="Guthke R."/>
            <person name="Scherlach K."/>
            <person name="Martin K."/>
            <person name="Brakhage A.A."/>
            <person name="Petzke L."/>
            <person name="Valiante V."/>
        </authorList>
    </citation>
    <scope>NUCLEOTIDE SEQUENCE [LARGE SCALE GENOMIC DNA]</scope>
    <source>
        <strain evidence="4">SF006504</strain>
    </source>
</reference>
<feature type="domain" description="Stress-response A/B barrel" evidence="2">
    <location>
        <begin position="3"/>
        <end position="105"/>
    </location>
</feature>
<dbReference type="Proteomes" id="UP000054771">
    <property type="component" value="Unassembled WGS sequence"/>
</dbReference>
<comment type="subunit">
    <text evidence="1">Homodimer.</text>
</comment>
<dbReference type="PANTHER" id="PTHR33178:SF10">
    <property type="entry name" value="STRESS-RESPONSE A_B BARREL DOMAIN-CONTAINING PROTEIN"/>
    <property type="match status" value="1"/>
</dbReference>
<name>A0A0U5GTY1_ASPCI</name>
<dbReference type="SUPFAM" id="SSF54909">
    <property type="entry name" value="Dimeric alpha+beta barrel"/>
    <property type="match status" value="1"/>
</dbReference>
<dbReference type="PROSITE" id="PS51502">
    <property type="entry name" value="S_R_A_B_BARREL"/>
    <property type="match status" value="1"/>
</dbReference>
<proteinExistence type="predicted"/>
<evidence type="ECO:0000313" key="3">
    <source>
        <dbReference type="EMBL" id="CEN62327.1"/>
    </source>
</evidence>
<dbReference type="InterPro" id="IPR013097">
    <property type="entry name" value="Dabb"/>
</dbReference>
<dbReference type="OrthoDB" id="1601230at2759"/>
<dbReference type="AlphaFoldDB" id="A0A0U5GTY1"/>
<dbReference type="InterPro" id="IPR044662">
    <property type="entry name" value="HS1/DABB1-like"/>
</dbReference>
<dbReference type="OMA" id="GIQNGMT"/>
<keyword evidence="4" id="KW-1185">Reference proteome</keyword>